<dbReference type="AlphaFoldDB" id="A0A9N8VP38"/>
<dbReference type="Proteomes" id="UP000789396">
    <property type="component" value="Unassembled WGS sequence"/>
</dbReference>
<reference evidence="1" key="1">
    <citation type="submission" date="2021-06" db="EMBL/GenBank/DDBJ databases">
        <authorList>
            <person name="Kallberg Y."/>
            <person name="Tangrot J."/>
            <person name="Rosling A."/>
        </authorList>
    </citation>
    <scope>NUCLEOTIDE SEQUENCE</scope>
    <source>
        <strain evidence="1">IN212</strain>
    </source>
</reference>
<dbReference type="EMBL" id="CAJVPZ010000346">
    <property type="protein sequence ID" value="CAG8461909.1"/>
    <property type="molecule type" value="Genomic_DNA"/>
</dbReference>
<name>A0A9N8VP38_9GLOM</name>
<evidence type="ECO:0000313" key="1">
    <source>
        <dbReference type="EMBL" id="CAG8461909.1"/>
    </source>
</evidence>
<keyword evidence="2" id="KW-1185">Reference proteome</keyword>
<accession>A0A9N8VP38</accession>
<comment type="caution">
    <text evidence="1">The sequence shown here is derived from an EMBL/GenBank/DDBJ whole genome shotgun (WGS) entry which is preliminary data.</text>
</comment>
<proteinExistence type="predicted"/>
<gene>
    <name evidence="1" type="ORF">RFULGI_LOCUS721</name>
</gene>
<protein>
    <submittedName>
        <fullName evidence="1">16445_t:CDS:1</fullName>
    </submittedName>
</protein>
<dbReference type="OrthoDB" id="5592268at2759"/>
<evidence type="ECO:0000313" key="2">
    <source>
        <dbReference type="Proteomes" id="UP000789396"/>
    </source>
</evidence>
<organism evidence="1 2">
    <name type="scientific">Racocetra fulgida</name>
    <dbReference type="NCBI Taxonomy" id="60492"/>
    <lineage>
        <taxon>Eukaryota</taxon>
        <taxon>Fungi</taxon>
        <taxon>Fungi incertae sedis</taxon>
        <taxon>Mucoromycota</taxon>
        <taxon>Glomeromycotina</taxon>
        <taxon>Glomeromycetes</taxon>
        <taxon>Diversisporales</taxon>
        <taxon>Gigasporaceae</taxon>
        <taxon>Racocetra</taxon>
    </lineage>
</organism>
<sequence length="60" mass="7220">MVNQHINKITAELGQHREQAQHNIKKAQGRQKRYYDNKIKVVEFKISDLVLFYDSVKEKY</sequence>